<gene>
    <name evidence="2" type="ORF">ACFQ4C_28395</name>
</gene>
<dbReference type="Gene3D" id="3.10.450.50">
    <property type="match status" value="2"/>
</dbReference>
<dbReference type="RefSeq" id="WP_265994143.1">
    <property type="nucleotide sequence ID" value="NZ_CP110973.1"/>
</dbReference>
<sequence>MQSIEVNKSIIRDFYRRAVANGDLDYARQIIADEYIQHSSAVPPGKAGLMEALRYLSQMPKPATSAKPFMRLLAEGQYVVTNTSVKLGDKTKAVVDLFRLDNGQVVEHWDAIEDQPETTRNGNPMMDGDVAVEDMALTGENKKIAEEFFQRVLVDRDLKRLPDFVTANLIQHQPEIANGLDGLAQYLRKKADLFAVQKVHRIIGEGNFVVIQSEGQLGLKPYAFYHIFRLHERRIVEQWAVKQLLPN</sequence>
<keyword evidence="3" id="KW-1185">Reference proteome</keyword>
<evidence type="ECO:0000313" key="2">
    <source>
        <dbReference type="EMBL" id="MFD1145083.1"/>
    </source>
</evidence>
<dbReference type="Proteomes" id="UP001597116">
    <property type="component" value="Unassembled WGS sequence"/>
</dbReference>
<dbReference type="Pfam" id="PF12680">
    <property type="entry name" value="SnoaL_2"/>
    <property type="match status" value="1"/>
</dbReference>
<comment type="caution">
    <text evidence="2">The sequence shown here is derived from an EMBL/GenBank/DDBJ whole genome shotgun (WGS) entry which is preliminary data.</text>
</comment>
<evidence type="ECO:0000259" key="1">
    <source>
        <dbReference type="Pfam" id="PF12680"/>
    </source>
</evidence>
<organism evidence="2 3">
    <name type="scientific">Larkinella insperata</name>
    <dbReference type="NCBI Taxonomy" id="332158"/>
    <lineage>
        <taxon>Bacteria</taxon>
        <taxon>Pseudomonadati</taxon>
        <taxon>Bacteroidota</taxon>
        <taxon>Cytophagia</taxon>
        <taxon>Cytophagales</taxon>
        <taxon>Spirosomataceae</taxon>
        <taxon>Larkinella</taxon>
    </lineage>
</organism>
<dbReference type="SUPFAM" id="SSF54427">
    <property type="entry name" value="NTF2-like"/>
    <property type="match status" value="2"/>
</dbReference>
<evidence type="ECO:0000313" key="3">
    <source>
        <dbReference type="Proteomes" id="UP001597116"/>
    </source>
</evidence>
<reference evidence="3" key="1">
    <citation type="journal article" date="2019" name="Int. J. Syst. Evol. Microbiol.">
        <title>The Global Catalogue of Microorganisms (GCM) 10K type strain sequencing project: providing services to taxonomists for standard genome sequencing and annotation.</title>
        <authorList>
            <consortium name="The Broad Institute Genomics Platform"/>
            <consortium name="The Broad Institute Genome Sequencing Center for Infectious Disease"/>
            <person name="Wu L."/>
            <person name="Ma J."/>
        </authorList>
    </citation>
    <scope>NUCLEOTIDE SEQUENCE [LARGE SCALE GENOMIC DNA]</scope>
    <source>
        <strain evidence="3">CCUG 55608</strain>
    </source>
</reference>
<name>A0ABW3QKW5_9BACT</name>
<dbReference type="InterPro" id="IPR037401">
    <property type="entry name" value="SnoaL-like"/>
</dbReference>
<dbReference type="EMBL" id="JBHTLP010000024">
    <property type="protein sequence ID" value="MFD1145083.1"/>
    <property type="molecule type" value="Genomic_DNA"/>
</dbReference>
<proteinExistence type="predicted"/>
<protein>
    <submittedName>
        <fullName evidence="2">Nuclear transport factor 2 family protein</fullName>
    </submittedName>
</protein>
<feature type="domain" description="SnoaL-like" evidence="1">
    <location>
        <begin position="11"/>
        <end position="108"/>
    </location>
</feature>
<dbReference type="InterPro" id="IPR032710">
    <property type="entry name" value="NTF2-like_dom_sf"/>
</dbReference>
<accession>A0ABW3QKW5</accession>